<accession>A0AAN6UEC8</accession>
<dbReference type="InterPro" id="IPR038765">
    <property type="entry name" value="Papain-like_cys_pep_sf"/>
</dbReference>
<sequence length="123" mass="13109">MPVAGTAGEGDGTKAYRVVRRAAAEWIADHADEYAGFLEEAVAGYVARIRDTAEWGGQLELSALANAYGVEIRVVQGEGRVEVVSPGPGRVGGDGDEVGTLWLAYYRHGFGLGEHYNSLRKAV</sequence>
<dbReference type="PROSITE" id="PS50802">
    <property type="entry name" value="OTU"/>
    <property type="match status" value="1"/>
</dbReference>
<evidence type="ECO:0000259" key="1">
    <source>
        <dbReference type="PROSITE" id="PS50802"/>
    </source>
</evidence>
<dbReference type="Pfam" id="PF02338">
    <property type="entry name" value="OTU"/>
    <property type="match status" value="1"/>
</dbReference>
<dbReference type="SUPFAM" id="SSF54001">
    <property type="entry name" value="Cysteine proteinases"/>
    <property type="match status" value="1"/>
</dbReference>
<organism evidence="2 3">
    <name type="scientific">Trichocladium antarcticum</name>
    <dbReference type="NCBI Taxonomy" id="1450529"/>
    <lineage>
        <taxon>Eukaryota</taxon>
        <taxon>Fungi</taxon>
        <taxon>Dikarya</taxon>
        <taxon>Ascomycota</taxon>
        <taxon>Pezizomycotina</taxon>
        <taxon>Sordariomycetes</taxon>
        <taxon>Sordariomycetidae</taxon>
        <taxon>Sordariales</taxon>
        <taxon>Chaetomiaceae</taxon>
        <taxon>Trichocladium</taxon>
    </lineage>
</organism>
<proteinExistence type="predicted"/>
<evidence type="ECO:0000313" key="3">
    <source>
        <dbReference type="Proteomes" id="UP001304895"/>
    </source>
</evidence>
<keyword evidence="3" id="KW-1185">Reference proteome</keyword>
<dbReference type="Gene3D" id="3.90.70.80">
    <property type="match status" value="1"/>
</dbReference>
<dbReference type="InterPro" id="IPR050704">
    <property type="entry name" value="Peptidase_C85-like"/>
</dbReference>
<dbReference type="PANTHER" id="PTHR12419:SF10">
    <property type="entry name" value="DEUBIQUITINASE OTUD6B"/>
    <property type="match status" value="1"/>
</dbReference>
<dbReference type="EMBL" id="MU853427">
    <property type="protein sequence ID" value="KAK4131114.1"/>
    <property type="molecule type" value="Genomic_DNA"/>
</dbReference>
<reference evidence="2" key="1">
    <citation type="journal article" date="2023" name="Mol. Phylogenet. Evol.">
        <title>Genome-scale phylogeny and comparative genomics of the fungal order Sordariales.</title>
        <authorList>
            <person name="Hensen N."/>
            <person name="Bonometti L."/>
            <person name="Westerberg I."/>
            <person name="Brannstrom I.O."/>
            <person name="Guillou S."/>
            <person name="Cros-Aarteil S."/>
            <person name="Calhoun S."/>
            <person name="Haridas S."/>
            <person name="Kuo A."/>
            <person name="Mondo S."/>
            <person name="Pangilinan J."/>
            <person name="Riley R."/>
            <person name="LaButti K."/>
            <person name="Andreopoulos B."/>
            <person name="Lipzen A."/>
            <person name="Chen C."/>
            <person name="Yan M."/>
            <person name="Daum C."/>
            <person name="Ng V."/>
            <person name="Clum A."/>
            <person name="Steindorff A."/>
            <person name="Ohm R.A."/>
            <person name="Martin F."/>
            <person name="Silar P."/>
            <person name="Natvig D.O."/>
            <person name="Lalanne C."/>
            <person name="Gautier V."/>
            <person name="Ament-Velasquez S.L."/>
            <person name="Kruys A."/>
            <person name="Hutchinson M.I."/>
            <person name="Powell A.J."/>
            <person name="Barry K."/>
            <person name="Miller A.N."/>
            <person name="Grigoriev I.V."/>
            <person name="Debuchy R."/>
            <person name="Gladieux P."/>
            <person name="Hiltunen Thoren M."/>
            <person name="Johannesson H."/>
        </authorList>
    </citation>
    <scope>NUCLEOTIDE SEQUENCE</scope>
    <source>
        <strain evidence="2">CBS 123565</strain>
    </source>
</reference>
<reference evidence="2" key="2">
    <citation type="submission" date="2023-05" db="EMBL/GenBank/DDBJ databases">
        <authorList>
            <consortium name="Lawrence Berkeley National Laboratory"/>
            <person name="Steindorff A."/>
            <person name="Hensen N."/>
            <person name="Bonometti L."/>
            <person name="Westerberg I."/>
            <person name="Brannstrom I.O."/>
            <person name="Guillou S."/>
            <person name="Cros-Aarteil S."/>
            <person name="Calhoun S."/>
            <person name="Haridas S."/>
            <person name="Kuo A."/>
            <person name="Mondo S."/>
            <person name="Pangilinan J."/>
            <person name="Riley R."/>
            <person name="Labutti K."/>
            <person name="Andreopoulos B."/>
            <person name="Lipzen A."/>
            <person name="Chen C."/>
            <person name="Yanf M."/>
            <person name="Daum C."/>
            <person name="Ng V."/>
            <person name="Clum A."/>
            <person name="Ohm R."/>
            <person name="Martin F."/>
            <person name="Silar P."/>
            <person name="Natvig D."/>
            <person name="Lalanne C."/>
            <person name="Gautier V."/>
            <person name="Ament-Velasquez S.L."/>
            <person name="Kruys A."/>
            <person name="Hutchinson M.I."/>
            <person name="Powell A.J."/>
            <person name="Barry K."/>
            <person name="Miller A.N."/>
            <person name="Grigoriev I.V."/>
            <person name="Debuchy R."/>
            <person name="Gladieux P."/>
            <person name="Thoren M.H."/>
            <person name="Johannesson H."/>
        </authorList>
    </citation>
    <scope>NUCLEOTIDE SEQUENCE</scope>
    <source>
        <strain evidence="2">CBS 123565</strain>
    </source>
</reference>
<dbReference type="InterPro" id="IPR003323">
    <property type="entry name" value="OTU_dom"/>
</dbReference>
<dbReference type="AlphaFoldDB" id="A0AAN6UEC8"/>
<gene>
    <name evidence="2" type="ORF">BT67DRAFT_444898</name>
</gene>
<evidence type="ECO:0000313" key="2">
    <source>
        <dbReference type="EMBL" id="KAK4131114.1"/>
    </source>
</evidence>
<comment type="caution">
    <text evidence="2">The sequence shown here is derived from an EMBL/GenBank/DDBJ whole genome shotgun (WGS) entry which is preliminary data.</text>
</comment>
<protein>
    <submittedName>
        <fullName evidence="2">Cysteine proteinase</fullName>
    </submittedName>
</protein>
<dbReference type="GO" id="GO:0004843">
    <property type="term" value="F:cysteine-type deubiquitinase activity"/>
    <property type="evidence" value="ECO:0007669"/>
    <property type="project" value="TreeGrafter"/>
</dbReference>
<dbReference type="Proteomes" id="UP001304895">
    <property type="component" value="Unassembled WGS sequence"/>
</dbReference>
<dbReference type="GO" id="GO:0016579">
    <property type="term" value="P:protein deubiquitination"/>
    <property type="evidence" value="ECO:0007669"/>
    <property type="project" value="TreeGrafter"/>
</dbReference>
<feature type="domain" description="OTU" evidence="1">
    <location>
        <begin position="3"/>
        <end position="122"/>
    </location>
</feature>
<name>A0AAN6UEC8_9PEZI</name>
<dbReference type="PANTHER" id="PTHR12419">
    <property type="entry name" value="OTU DOMAIN CONTAINING PROTEIN"/>
    <property type="match status" value="1"/>
</dbReference>